<name>A0A857J8A8_9BURK</name>
<dbReference type="InterPro" id="IPR003607">
    <property type="entry name" value="HD/PDEase_dom"/>
</dbReference>
<dbReference type="CDD" id="cd00077">
    <property type="entry name" value="HDc"/>
    <property type="match status" value="1"/>
</dbReference>
<dbReference type="EMBL" id="CP047650">
    <property type="protein sequence ID" value="QHI99289.1"/>
    <property type="molecule type" value="Genomic_DNA"/>
</dbReference>
<dbReference type="PANTHER" id="PTHR43155">
    <property type="entry name" value="CYCLIC DI-GMP PHOSPHODIESTERASE PA4108-RELATED"/>
    <property type="match status" value="1"/>
</dbReference>
<keyword evidence="2" id="KW-1185">Reference proteome</keyword>
<dbReference type="KEGG" id="xyk:GT347_15680"/>
<reference evidence="1 2" key="1">
    <citation type="submission" date="2020-01" db="EMBL/GenBank/DDBJ databases">
        <title>Genome sequencing of strain KACC 21265.</title>
        <authorList>
            <person name="Heo J."/>
            <person name="Kim S.-J."/>
            <person name="Kim J.-S."/>
            <person name="Hong S.-B."/>
            <person name="Kwon S.-W."/>
        </authorList>
    </citation>
    <scope>NUCLEOTIDE SEQUENCE [LARGE SCALE GENOMIC DNA]</scope>
    <source>
        <strain evidence="1 2">KACC 21265</strain>
    </source>
</reference>
<evidence type="ECO:0008006" key="3">
    <source>
        <dbReference type="Google" id="ProtNLM"/>
    </source>
</evidence>
<dbReference type="Pfam" id="PF13487">
    <property type="entry name" value="HD_5"/>
    <property type="match status" value="1"/>
</dbReference>
<evidence type="ECO:0000313" key="2">
    <source>
        <dbReference type="Proteomes" id="UP000464787"/>
    </source>
</evidence>
<dbReference type="SUPFAM" id="SSF109604">
    <property type="entry name" value="HD-domain/PDEase-like"/>
    <property type="match status" value="1"/>
</dbReference>
<protein>
    <recommendedName>
        <fullName evidence="3">Phosphohydrolase</fullName>
    </recommendedName>
</protein>
<dbReference type="Proteomes" id="UP000464787">
    <property type="component" value="Chromosome"/>
</dbReference>
<dbReference type="PANTHER" id="PTHR43155:SF2">
    <property type="entry name" value="CYCLIC DI-GMP PHOSPHODIESTERASE PA4108"/>
    <property type="match status" value="1"/>
</dbReference>
<organism evidence="1 2">
    <name type="scientific">Xylophilus rhododendri</name>
    <dbReference type="NCBI Taxonomy" id="2697032"/>
    <lineage>
        <taxon>Bacteria</taxon>
        <taxon>Pseudomonadati</taxon>
        <taxon>Pseudomonadota</taxon>
        <taxon>Betaproteobacteria</taxon>
        <taxon>Burkholderiales</taxon>
        <taxon>Xylophilus</taxon>
    </lineage>
</organism>
<dbReference type="Gene3D" id="1.10.3210.10">
    <property type="entry name" value="Hypothetical protein af1432"/>
    <property type="match status" value="1"/>
</dbReference>
<sequence length="376" mass="40970">MQLIPFDEVRLQVVAGAALPWDVRTASGELLLARGQVVLDIGMADALQARGAFVDTAIPGLPGSEEEYDNQEDTLPDRWLTLEARLGGLLRAPGDGLFLARLRQTLAMVVSTAQEHSDELIYLILRHDHTRLSNYGVAHALHCAALCAVLAQRIGWSGTRCVSLVGAALTMNMSILELQGRLASEGVPPTEAERAEIEQHPLVSARMLRAAGLHDAEWLQAVEQHHEAQGGTGYPNKIQGPSEMSQLLRLVDIFTAKHSPRTGRGPLPAHQAARELFLQSRNDPFASILIRELGIYPPGCFVLLTNGETAVVTHVGETARTPKVAVVINRRGEALMQPLRRDTALPGFAIEKTVPDRLVRVSVSADVLYGRRPTYL</sequence>
<accession>A0A857J8A8</accession>
<proteinExistence type="predicted"/>
<dbReference type="AlphaFoldDB" id="A0A857J8A8"/>
<dbReference type="RefSeq" id="WP_160553076.1">
    <property type="nucleotide sequence ID" value="NZ_CP047650.1"/>
</dbReference>
<gene>
    <name evidence="1" type="ORF">GT347_15680</name>
</gene>
<evidence type="ECO:0000313" key="1">
    <source>
        <dbReference type="EMBL" id="QHI99289.1"/>
    </source>
</evidence>